<comment type="caution">
    <text evidence="3">The sequence shown here is derived from an EMBL/GenBank/DDBJ whole genome shotgun (WGS) entry which is preliminary data.</text>
</comment>
<organism evidence="3 4">
    <name type="scientific">Meganyctiphanes norvegica</name>
    <name type="common">Northern krill</name>
    <name type="synonym">Thysanopoda norvegica</name>
    <dbReference type="NCBI Taxonomy" id="48144"/>
    <lineage>
        <taxon>Eukaryota</taxon>
        <taxon>Metazoa</taxon>
        <taxon>Ecdysozoa</taxon>
        <taxon>Arthropoda</taxon>
        <taxon>Crustacea</taxon>
        <taxon>Multicrustacea</taxon>
        <taxon>Malacostraca</taxon>
        <taxon>Eumalacostraca</taxon>
        <taxon>Eucarida</taxon>
        <taxon>Euphausiacea</taxon>
        <taxon>Euphausiidae</taxon>
        <taxon>Meganyctiphanes</taxon>
    </lineage>
</organism>
<evidence type="ECO:0000313" key="3">
    <source>
        <dbReference type="EMBL" id="CAL4060693.1"/>
    </source>
</evidence>
<sequence length="115" mass="12710">RGGDGVVRELLFRRPLTLSILTERRVFAPFGLEEGESGMKGENLLIRKNGRIIRLASKTSVDVEKGDVFRLQTPGGGGFGPPEEGSKKEEPPSKRQKTFIQRGSVHEYTKSQEGV</sequence>
<feature type="compositionally biased region" description="Basic and acidic residues" evidence="1">
    <location>
        <begin position="104"/>
        <end position="115"/>
    </location>
</feature>
<dbReference type="AlphaFoldDB" id="A0AAV2PM47"/>
<protein>
    <recommendedName>
        <fullName evidence="2">Hydantoinase B/oxoprolinase domain-containing protein</fullName>
    </recommendedName>
</protein>
<feature type="domain" description="Hydantoinase B/oxoprolinase" evidence="2">
    <location>
        <begin position="1"/>
        <end position="82"/>
    </location>
</feature>
<gene>
    <name evidence="3" type="ORF">MNOR_LOCUS1516</name>
</gene>
<dbReference type="GO" id="GO:0006749">
    <property type="term" value="P:glutathione metabolic process"/>
    <property type="evidence" value="ECO:0007669"/>
    <property type="project" value="TreeGrafter"/>
</dbReference>
<reference evidence="3 4" key="1">
    <citation type="submission" date="2024-05" db="EMBL/GenBank/DDBJ databases">
        <authorList>
            <person name="Wallberg A."/>
        </authorList>
    </citation>
    <scope>NUCLEOTIDE SEQUENCE [LARGE SCALE GENOMIC DNA]</scope>
</reference>
<evidence type="ECO:0000256" key="1">
    <source>
        <dbReference type="SAM" id="MobiDB-lite"/>
    </source>
</evidence>
<evidence type="ECO:0000259" key="2">
    <source>
        <dbReference type="Pfam" id="PF02538"/>
    </source>
</evidence>
<dbReference type="GO" id="GO:0005829">
    <property type="term" value="C:cytosol"/>
    <property type="evidence" value="ECO:0007669"/>
    <property type="project" value="TreeGrafter"/>
</dbReference>
<keyword evidence="4" id="KW-1185">Reference proteome</keyword>
<dbReference type="GO" id="GO:0017168">
    <property type="term" value="F:5-oxoprolinase (ATP-hydrolyzing) activity"/>
    <property type="evidence" value="ECO:0007669"/>
    <property type="project" value="TreeGrafter"/>
</dbReference>
<accession>A0AAV2PM47</accession>
<dbReference type="Proteomes" id="UP001497623">
    <property type="component" value="Unassembled WGS sequence"/>
</dbReference>
<feature type="non-terminal residue" evidence="3">
    <location>
        <position position="1"/>
    </location>
</feature>
<dbReference type="InterPro" id="IPR045079">
    <property type="entry name" value="Oxoprolinase-like"/>
</dbReference>
<dbReference type="PANTHER" id="PTHR11365:SF2">
    <property type="entry name" value="5-OXOPROLINASE"/>
    <property type="match status" value="1"/>
</dbReference>
<feature type="region of interest" description="Disordered" evidence="1">
    <location>
        <begin position="69"/>
        <end position="115"/>
    </location>
</feature>
<name>A0AAV2PM47_MEGNR</name>
<feature type="compositionally biased region" description="Basic and acidic residues" evidence="1">
    <location>
        <begin position="84"/>
        <end position="93"/>
    </location>
</feature>
<proteinExistence type="predicted"/>
<dbReference type="PANTHER" id="PTHR11365">
    <property type="entry name" value="5-OXOPROLINASE RELATED"/>
    <property type="match status" value="1"/>
</dbReference>
<evidence type="ECO:0000313" key="4">
    <source>
        <dbReference type="Proteomes" id="UP001497623"/>
    </source>
</evidence>
<dbReference type="Pfam" id="PF02538">
    <property type="entry name" value="Hydantoinase_B"/>
    <property type="match status" value="1"/>
</dbReference>
<dbReference type="EMBL" id="CAXKWB010000403">
    <property type="protein sequence ID" value="CAL4060693.1"/>
    <property type="molecule type" value="Genomic_DNA"/>
</dbReference>
<dbReference type="InterPro" id="IPR003692">
    <property type="entry name" value="Hydantoinase_B"/>
</dbReference>